<dbReference type="GO" id="GO:0072686">
    <property type="term" value="C:mitotic spindle"/>
    <property type="evidence" value="ECO:0007669"/>
    <property type="project" value="InterPro"/>
</dbReference>
<evidence type="ECO:0000256" key="17">
    <source>
        <dbReference type="SAM" id="MobiDB-lite"/>
    </source>
</evidence>
<evidence type="ECO:0000256" key="1">
    <source>
        <dbReference type="ARBA" id="ARBA00004123"/>
    </source>
</evidence>
<evidence type="ECO:0000256" key="11">
    <source>
        <dbReference type="ARBA" id="ARBA00022838"/>
    </source>
</evidence>
<evidence type="ECO:0000256" key="3">
    <source>
        <dbReference type="ARBA" id="ARBA00004629"/>
    </source>
</evidence>
<evidence type="ECO:0000256" key="8">
    <source>
        <dbReference type="ARBA" id="ARBA00022618"/>
    </source>
</evidence>
<dbReference type="GO" id="GO:0042729">
    <property type="term" value="C:DASH complex"/>
    <property type="evidence" value="ECO:0007669"/>
    <property type="project" value="InterPro"/>
</dbReference>
<keyword evidence="6" id="KW-0158">Chromosome</keyword>
<keyword evidence="15" id="KW-0137">Centromere</keyword>
<keyword evidence="7" id="KW-0963">Cytoplasm</keyword>
<evidence type="ECO:0000256" key="7">
    <source>
        <dbReference type="ARBA" id="ARBA00022490"/>
    </source>
</evidence>
<dbReference type="GO" id="GO:0005876">
    <property type="term" value="C:spindle microtubule"/>
    <property type="evidence" value="ECO:0007669"/>
    <property type="project" value="TreeGrafter"/>
</dbReference>
<feature type="region of interest" description="Disordered" evidence="17">
    <location>
        <begin position="80"/>
        <end position="104"/>
    </location>
</feature>
<evidence type="ECO:0000256" key="2">
    <source>
        <dbReference type="ARBA" id="ARBA00004186"/>
    </source>
</evidence>
<evidence type="ECO:0000256" key="12">
    <source>
        <dbReference type="ARBA" id="ARBA00023212"/>
    </source>
</evidence>
<evidence type="ECO:0000256" key="6">
    <source>
        <dbReference type="ARBA" id="ARBA00022454"/>
    </source>
</evidence>
<evidence type="ECO:0000256" key="13">
    <source>
        <dbReference type="ARBA" id="ARBA00023242"/>
    </source>
</evidence>
<dbReference type="PANTHER" id="PTHR28025:SF1">
    <property type="entry name" value="DASH COMPLEX SUBUNIT DAD1"/>
    <property type="match status" value="1"/>
</dbReference>
<keyword evidence="10" id="KW-0498">Mitosis</keyword>
<evidence type="ECO:0000256" key="4">
    <source>
        <dbReference type="ARBA" id="ARBA00010146"/>
    </source>
</evidence>
<comment type="similarity">
    <text evidence="4">Belongs to the DASH complex DAD1 family.</text>
</comment>
<keyword evidence="8" id="KW-0132">Cell division</keyword>
<reference evidence="19 20" key="1">
    <citation type="submission" date="2017-11" db="EMBL/GenBank/DDBJ databases">
        <title>De novo assembly and phasing of dikaryotic genomes from two isolates of Puccinia coronata f. sp. avenae, the causal agent of oat crown rust.</title>
        <authorList>
            <person name="Miller M.E."/>
            <person name="Zhang Y."/>
            <person name="Omidvar V."/>
            <person name="Sperschneider J."/>
            <person name="Schwessinger B."/>
            <person name="Raley C."/>
            <person name="Palmer J.M."/>
            <person name="Garnica D."/>
            <person name="Upadhyaya N."/>
            <person name="Rathjen J."/>
            <person name="Taylor J.M."/>
            <person name="Park R.F."/>
            <person name="Dodds P.N."/>
            <person name="Hirsch C.D."/>
            <person name="Kianian S.F."/>
            <person name="Figueroa M."/>
        </authorList>
    </citation>
    <scope>NUCLEOTIDE SEQUENCE [LARGE SCALE GENOMIC DNA]</scope>
    <source>
        <strain evidence="19">12NC29</strain>
    </source>
</reference>
<keyword evidence="14" id="KW-0131">Cell cycle</keyword>
<dbReference type="GO" id="GO:0044732">
    <property type="term" value="C:mitotic spindle pole body"/>
    <property type="evidence" value="ECO:0007669"/>
    <property type="project" value="TreeGrafter"/>
</dbReference>
<evidence type="ECO:0000313" key="18">
    <source>
        <dbReference type="EMBL" id="PLW14679.1"/>
    </source>
</evidence>
<protein>
    <recommendedName>
        <fullName evidence="5">DASH complex subunit DAD1</fullName>
    </recommendedName>
    <alternativeName>
        <fullName evidence="16">Outer kinetochore protein DAD1</fullName>
    </alternativeName>
</protein>
<keyword evidence="11" id="KW-0995">Kinetochore</keyword>
<dbReference type="OrthoDB" id="2505504at2759"/>
<gene>
    <name evidence="19" type="ORF">PCANC_09587</name>
    <name evidence="18" type="ORF">PCANC_18351</name>
</gene>
<comment type="subcellular location">
    <subcellularLocation>
        <location evidence="3">Chromosome</location>
        <location evidence="3">Centromere</location>
        <location evidence="3">Kinetochore</location>
    </subcellularLocation>
    <subcellularLocation>
        <location evidence="2">Cytoplasm</location>
        <location evidence="2">Cytoskeleton</location>
        <location evidence="2">Spindle</location>
    </subcellularLocation>
    <subcellularLocation>
        <location evidence="1">Nucleus</location>
    </subcellularLocation>
</comment>
<sequence>MESDKHSEEQTGTGGEQDEGDDHSQFNKQRLKLIAEIEEASGKLYTNVNALNRNIESVNLVGRQFENVHNLWSKFEQVMSAPSSTSAVESTSTSASPAPKGQND</sequence>
<feature type="region of interest" description="Disordered" evidence="17">
    <location>
        <begin position="1"/>
        <end position="27"/>
    </location>
</feature>
<dbReference type="Pfam" id="PF08649">
    <property type="entry name" value="DASH_Dad1"/>
    <property type="match status" value="1"/>
</dbReference>
<evidence type="ECO:0000313" key="20">
    <source>
        <dbReference type="Proteomes" id="UP000235388"/>
    </source>
</evidence>
<proteinExistence type="inferred from homology"/>
<dbReference type="STRING" id="200324.A0A2N5V9U2"/>
<evidence type="ECO:0000256" key="16">
    <source>
        <dbReference type="ARBA" id="ARBA00030566"/>
    </source>
</evidence>
<evidence type="ECO:0000256" key="14">
    <source>
        <dbReference type="ARBA" id="ARBA00023306"/>
    </source>
</evidence>
<name>A0A2N5V9U2_9BASI</name>
<keyword evidence="9" id="KW-0493">Microtubule</keyword>
<dbReference type="EMBL" id="PGCJ01000915">
    <property type="protein sequence ID" value="PLW14679.1"/>
    <property type="molecule type" value="Genomic_DNA"/>
</dbReference>
<dbReference type="InterPro" id="IPR013958">
    <property type="entry name" value="DASH_Dad1"/>
</dbReference>
<dbReference type="EMBL" id="PGCJ01000116">
    <property type="protein sequence ID" value="PLW46741.1"/>
    <property type="molecule type" value="Genomic_DNA"/>
</dbReference>
<evidence type="ECO:0000256" key="9">
    <source>
        <dbReference type="ARBA" id="ARBA00022701"/>
    </source>
</evidence>
<keyword evidence="13" id="KW-0539">Nucleus</keyword>
<dbReference type="GO" id="GO:0051010">
    <property type="term" value="F:microtubule plus-end binding"/>
    <property type="evidence" value="ECO:0007669"/>
    <property type="project" value="TreeGrafter"/>
</dbReference>
<keyword evidence="12" id="KW-0206">Cytoskeleton</keyword>
<dbReference type="PANTHER" id="PTHR28025">
    <property type="entry name" value="DASH COMPLEX SUBUNIT DAD1"/>
    <property type="match status" value="1"/>
</dbReference>
<dbReference type="AlphaFoldDB" id="A0A2N5V9U2"/>
<organism evidence="19 20">
    <name type="scientific">Puccinia coronata f. sp. avenae</name>
    <dbReference type="NCBI Taxonomy" id="200324"/>
    <lineage>
        <taxon>Eukaryota</taxon>
        <taxon>Fungi</taxon>
        <taxon>Dikarya</taxon>
        <taxon>Basidiomycota</taxon>
        <taxon>Pucciniomycotina</taxon>
        <taxon>Pucciniomycetes</taxon>
        <taxon>Pucciniales</taxon>
        <taxon>Pucciniaceae</taxon>
        <taxon>Puccinia</taxon>
    </lineage>
</organism>
<dbReference type="GO" id="GO:0051301">
    <property type="term" value="P:cell division"/>
    <property type="evidence" value="ECO:0007669"/>
    <property type="project" value="UniProtKB-KW"/>
</dbReference>
<evidence type="ECO:0000313" key="19">
    <source>
        <dbReference type="EMBL" id="PLW46741.1"/>
    </source>
</evidence>
<evidence type="ECO:0000256" key="10">
    <source>
        <dbReference type="ARBA" id="ARBA00022776"/>
    </source>
</evidence>
<evidence type="ECO:0000256" key="15">
    <source>
        <dbReference type="ARBA" id="ARBA00023328"/>
    </source>
</evidence>
<dbReference type="Proteomes" id="UP000235388">
    <property type="component" value="Unassembled WGS sequence"/>
</dbReference>
<comment type="caution">
    <text evidence="19">The sequence shown here is derived from an EMBL/GenBank/DDBJ whole genome shotgun (WGS) entry which is preliminary data.</text>
</comment>
<keyword evidence="20" id="KW-1185">Reference proteome</keyword>
<evidence type="ECO:0000256" key="5">
    <source>
        <dbReference type="ARBA" id="ARBA00020261"/>
    </source>
</evidence>
<accession>A0A2N5V9U2</accession>